<evidence type="ECO:0000313" key="2">
    <source>
        <dbReference type="EMBL" id="CCF48828.1"/>
    </source>
</evidence>
<protein>
    <submittedName>
        <fullName evidence="2">Uncharacterized protein</fullName>
    </submittedName>
</protein>
<proteinExistence type="predicted"/>
<dbReference type="EMBL" id="CAGI01000137">
    <property type="protein sequence ID" value="CCF48828.1"/>
    <property type="molecule type" value="Genomic_DNA"/>
</dbReference>
<accession>I2FPI5</accession>
<gene>
    <name evidence="2" type="ORF">UHOR_08875</name>
</gene>
<feature type="region of interest" description="Disordered" evidence="1">
    <location>
        <begin position="1"/>
        <end position="49"/>
    </location>
</feature>
<sequence>MPPWTCNSDAESSDLSDGPNESRAPTAPQKQMLISAETPSPYDSNDDDNIRDKTCYNIDTISNLNPEMLKGMLIELTKCNKAKDSDIYKKPSCCSNFHQRLLHTHDALKEAPKLMTKNWYAWNPHFRGILSNWPVAMKHLDGVMAPGDKSLYCRLKKDLTKMEKIAKLTLLNKVGKIHMFQADVQKLITDINEHWAKAKSMGHALPEILKVKALIDQARYITQYHHCIITLEDTGMASSYEVLCAALCKQQDSMTVWMDHRVSNPRTAQANLAEGQVKNEEAYHHGKPRPDRV</sequence>
<comment type="caution">
    <text evidence="2">The sequence shown here is derived from an EMBL/GenBank/DDBJ whole genome shotgun (WGS) entry which is preliminary data.</text>
</comment>
<evidence type="ECO:0000313" key="3">
    <source>
        <dbReference type="Proteomes" id="UP000006174"/>
    </source>
</evidence>
<dbReference type="AlphaFoldDB" id="I2FPI5"/>
<name>I2FPI5_USTHO</name>
<organism evidence="2 3">
    <name type="scientific">Ustilago hordei</name>
    <name type="common">Barley covered smut fungus</name>
    <dbReference type="NCBI Taxonomy" id="120017"/>
    <lineage>
        <taxon>Eukaryota</taxon>
        <taxon>Fungi</taxon>
        <taxon>Dikarya</taxon>
        <taxon>Basidiomycota</taxon>
        <taxon>Ustilaginomycotina</taxon>
        <taxon>Ustilaginomycetes</taxon>
        <taxon>Ustilaginales</taxon>
        <taxon>Ustilaginaceae</taxon>
        <taxon>Ustilago</taxon>
    </lineage>
</organism>
<keyword evidence="3" id="KW-1185">Reference proteome</keyword>
<feature type="compositionally biased region" description="Polar residues" evidence="1">
    <location>
        <begin position="1"/>
        <end position="15"/>
    </location>
</feature>
<dbReference type="HOGENOM" id="CLU_861063_0_0_1"/>
<evidence type="ECO:0000256" key="1">
    <source>
        <dbReference type="SAM" id="MobiDB-lite"/>
    </source>
</evidence>
<dbReference type="Proteomes" id="UP000006174">
    <property type="component" value="Unassembled WGS sequence"/>
</dbReference>
<reference evidence="2 3" key="1">
    <citation type="journal article" date="2012" name="Plant Cell">
        <title>Genome comparison of barley and maize smut fungi reveals targeted loss of RNA silencing components and species-specific presence of transposable elements.</title>
        <authorList>
            <person name="Laurie J.D."/>
            <person name="Ali S."/>
            <person name="Linning R."/>
            <person name="Mannhaupt G."/>
            <person name="Wong P."/>
            <person name="Gueldener U."/>
            <person name="Muensterkoetter M."/>
            <person name="Moore R."/>
            <person name="Kahmann R."/>
            <person name="Bakkeren G."/>
            <person name="Schirawski J."/>
        </authorList>
    </citation>
    <scope>NUCLEOTIDE SEQUENCE [LARGE SCALE GENOMIC DNA]</scope>
    <source>
        <strain evidence="3">Uh4875-4</strain>
    </source>
</reference>